<name>E0VCW0_PEDHC</name>
<dbReference type="GO" id="GO:0008270">
    <property type="term" value="F:zinc ion binding"/>
    <property type="evidence" value="ECO:0007669"/>
    <property type="project" value="InterPro"/>
</dbReference>
<feature type="domain" description="PARP-type" evidence="5">
    <location>
        <begin position="30"/>
        <end position="125"/>
    </location>
</feature>
<evidence type="ECO:0000256" key="3">
    <source>
        <dbReference type="ARBA" id="ARBA00022723"/>
    </source>
</evidence>
<dbReference type="EnsemblMetazoa" id="PHUM098430-RA">
    <property type="protein sequence ID" value="PHUM098430-PA"/>
    <property type="gene ID" value="PHUM098430"/>
</dbReference>
<dbReference type="PROSITE" id="PS50064">
    <property type="entry name" value="ZF_PARP_2"/>
    <property type="match status" value="1"/>
</dbReference>
<accession>E0VCW0</accession>
<dbReference type="eggNOG" id="KOG3425">
    <property type="taxonomic scope" value="Eukaryota"/>
</dbReference>
<dbReference type="GO" id="GO:0003677">
    <property type="term" value="F:DNA binding"/>
    <property type="evidence" value="ECO:0007669"/>
    <property type="project" value="InterPro"/>
</dbReference>
<dbReference type="InterPro" id="IPR001510">
    <property type="entry name" value="Znf_PARP"/>
</dbReference>
<dbReference type="OrthoDB" id="78947at2759"/>
<dbReference type="STRING" id="121224.E0VCW0"/>
<dbReference type="PANTHER" id="PTHR12452">
    <property type="entry name" value="42-9-9 PROTEIN-RELATED"/>
    <property type="match status" value="1"/>
</dbReference>
<dbReference type="InParanoid" id="E0VCW0"/>
<comment type="similarity">
    <text evidence="1">Belongs to the thioredoxin family.</text>
</comment>
<evidence type="ECO:0000313" key="7">
    <source>
        <dbReference type="EnsemblMetazoa" id="PHUM098430-PA"/>
    </source>
</evidence>
<dbReference type="KEGG" id="phu:Phum_PHUM098430"/>
<dbReference type="EMBL" id="AAZO01001178">
    <property type="status" value="NOT_ANNOTATED_CDS"/>
    <property type="molecule type" value="Genomic_DNA"/>
</dbReference>
<dbReference type="GO" id="GO:0005829">
    <property type="term" value="C:cytosol"/>
    <property type="evidence" value="ECO:0007669"/>
    <property type="project" value="TreeGrafter"/>
</dbReference>
<sequence length="125" mass="14547">MVTEVHVDGYDALNELLHSLNPETKLVLYFAGQVNDKGENWCPDCQAAEPIVKEVLEECSKKNFTFIHVSVGSREEWKDPNCKFRTDERFKLTSVPTLIKFHSVERLNDIECQDKENIRMLFEDL</sequence>
<dbReference type="InterPro" id="IPR010357">
    <property type="entry name" value="TXNDC17_dom"/>
</dbReference>
<keyword evidence="8" id="KW-1185">Reference proteome</keyword>
<dbReference type="AlphaFoldDB" id="E0VCW0"/>
<proteinExistence type="inferred from homology"/>
<keyword evidence="4" id="KW-0862">Zinc</keyword>
<evidence type="ECO:0000313" key="6">
    <source>
        <dbReference type="EMBL" id="EEB11216.1"/>
    </source>
</evidence>
<dbReference type="VEuPathDB" id="VectorBase:PHUM098430"/>
<keyword evidence="3" id="KW-0479">Metal-binding</keyword>
<evidence type="ECO:0000256" key="4">
    <source>
        <dbReference type="ARBA" id="ARBA00022833"/>
    </source>
</evidence>
<dbReference type="SUPFAM" id="SSF52833">
    <property type="entry name" value="Thioredoxin-like"/>
    <property type="match status" value="1"/>
</dbReference>
<dbReference type="Gene3D" id="3.40.30.10">
    <property type="entry name" value="Glutaredoxin"/>
    <property type="match status" value="1"/>
</dbReference>
<reference evidence="6" key="1">
    <citation type="submission" date="2007-04" db="EMBL/GenBank/DDBJ databases">
        <title>Annotation of Pediculus humanus corporis strain USDA.</title>
        <authorList>
            <person name="Kirkness E."/>
            <person name="Hannick L."/>
            <person name="Hass B."/>
            <person name="Bruggner R."/>
            <person name="Lawson D."/>
            <person name="Bidwell S."/>
            <person name="Joardar V."/>
            <person name="Caler E."/>
            <person name="Walenz B."/>
            <person name="Inman J."/>
            <person name="Schobel S."/>
            <person name="Galinsky K."/>
            <person name="Amedeo P."/>
            <person name="Strausberg R."/>
        </authorList>
    </citation>
    <scope>NUCLEOTIDE SEQUENCE</scope>
    <source>
        <strain evidence="6">USDA</strain>
    </source>
</reference>
<dbReference type="PANTHER" id="PTHR12452:SF0">
    <property type="entry name" value="THIOREDOXIN DOMAIN-CONTAINING PROTEIN 17"/>
    <property type="match status" value="1"/>
</dbReference>
<organism>
    <name type="scientific">Pediculus humanus subsp. corporis</name>
    <name type="common">Body louse</name>
    <dbReference type="NCBI Taxonomy" id="121224"/>
    <lineage>
        <taxon>Eukaryota</taxon>
        <taxon>Metazoa</taxon>
        <taxon>Ecdysozoa</taxon>
        <taxon>Arthropoda</taxon>
        <taxon>Hexapoda</taxon>
        <taxon>Insecta</taxon>
        <taxon>Pterygota</taxon>
        <taxon>Neoptera</taxon>
        <taxon>Paraneoptera</taxon>
        <taxon>Psocodea</taxon>
        <taxon>Troctomorpha</taxon>
        <taxon>Phthiraptera</taxon>
        <taxon>Anoplura</taxon>
        <taxon>Pediculidae</taxon>
        <taxon>Pediculus</taxon>
    </lineage>
</organism>
<dbReference type="FunCoup" id="E0VCW0">
    <property type="interactions" value="961"/>
</dbReference>
<dbReference type="HOGENOM" id="CLU_120161_0_0_1"/>
<dbReference type="InterPro" id="IPR036249">
    <property type="entry name" value="Thioredoxin-like_sf"/>
</dbReference>
<dbReference type="OMA" id="PRDYWKN"/>
<dbReference type="InterPro" id="IPR045108">
    <property type="entry name" value="TXNDC17-like"/>
</dbReference>
<reference evidence="6" key="2">
    <citation type="submission" date="2007-04" db="EMBL/GenBank/DDBJ databases">
        <title>The genome of the human body louse.</title>
        <authorList>
            <consortium name="The Human Body Louse Genome Consortium"/>
            <person name="Kirkness E."/>
            <person name="Walenz B."/>
            <person name="Hass B."/>
            <person name="Bruggner R."/>
            <person name="Strausberg R."/>
        </authorList>
    </citation>
    <scope>NUCLEOTIDE SEQUENCE</scope>
    <source>
        <strain evidence="6">USDA</strain>
    </source>
</reference>
<evidence type="ECO:0000256" key="2">
    <source>
        <dbReference type="ARBA" id="ARBA00016949"/>
    </source>
</evidence>
<reference evidence="7" key="3">
    <citation type="submission" date="2020-05" db="UniProtKB">
        <authorList>
            <consortium name="EnsemblMetazoa"/>
        </authorList>
    </citation>
    <scope>IDENTIFICATION</scope>
    <source>
        <strain evidence="7">USDA</strain>
    </source>
</reference>
<evidence type="ECO:0000313" key="8">
    <source>
        <dbReference type="Proteomes" id="UP000009046"/>
    </source>
</evidence>
<gene>
    <name evidence="7" type="primary">8238073</name>
    <name evidence="6" type="ORF">Phum_PHUM098430</name>
</gene>
<dbReference type="GO" id="GO:0047134">
    <property type="term" value="F:protein-disulfide reductase [NAD(P)H] activity"/>
    <property type="evidence" value="ECO:0007669"/>
    <property type="project" value="InterPro"/>
</dbReference>
<dbReference type="Pfam" id="PF06110">
    <property type="entry name" value="TXD17-like_Trx"/>
    <property type="match status" value="1"/>
</dbReference>
<dbReference type="CTD" id="8238073"/>
<evidence type="ECO:0000259" key="5">
    <source>
        <dbReference type="PROSITE" id="PS50064"/>
    </source>
</evidence>
<evidence type="ECO:0000256" key="1">
    <source>
        <dbReference type="ARBA" id="ARBA00008987"/>
    </source>
</evidence>
<protein>
    <recommendedName>
        <fullName evidence="2">Thioredoxin domain-containing protein 17</fullName>
    </recommendedName>
</protein>
<dbReference type="EMBL" id="DS235065">
    <property type="protein sequence ID" value="EEB11216.1"/>
    <property type="molecule type" value="Genomic_DNA"/>
</dbReference>
<dbReference type="Proteomes" id="UP000009046">
    <property type="component" value="Unassembled WGS sequence"/>
</dbReference>
<dbReference type="RefSeq" id="XP_002423954.1">
    <property type="nucleotide sequence ID" value="XM_002423909.1"/>
</dbReference>
<dbReference type="GeneID" id="8238073"/>